<evidence type="ECO:0000256" key="5">
    <source>
        <dbReference type="ARBA" id="ARBA00023242"/>
    </source>
</evidence>
<keyword evidence="2" id="KW-0805">Transcription regulation</keyword>
<evidence type="ECO:0000313" key="10">
    <source>
        <dbReference type="Proteomes" id="UP000075901"/>
    </source>
</evidence>
<dbReference type="GO" id="GO:0005634">
    <property type="term" value="C:nucleus"/>
    <property type="evidence" value="ECO:0007669"/>
    <property type="project" value="UniProtKB-SubCell"/>
</dbReference>
<keyword evidence="3" id="KW-0238">DNA-binding</keyword>
<evidence type="ECO:0000256" key="4">
    <source>
        <dbReference type="ARBA" id="ARBA00023163"/>
    </source>
</evidence>
<dbReference type="AlphaFoldDB" id="A0A182S5E7"/>
<dbReference type="GO" id="GO:0019185">
    <property type="term" value="C:snRNA-activating protein complex"/>
    <property type="evidence" value="ECO:0007669"/>
    <property type="project" value="TreeGrafter"/>
</dbReference>
<keyword evidence="4" id="KW-0804">Transcription</keyword>
<reference evidence="9" key="2">
    <citation type="submission" date="2020-05" db="UniProtKB">
        <authorList>
            <consortium name="EnsemblMetazoa"/>
        </authorList>
    </citation>
    <scope>IDENTIFICATION</scope>
    <source>
        <strain evidence="9">maculatus3</strain>
    </source>
</reference>
<comment type="subcellular location">
    <subcellularLocation>
        <location evidence="1">Nucleus</location>
    </subcellularLocation>
</comment>
<dbReference type="PANTHER" id="PTHR46621:SF1">
    <property type="entry name" value="SNRNA-ACTIVATING PROTEIN COMPLEX SUBUNIT 4"/>
    <property type="match status" value="1"/>
</dbReference>
<dbReference type="CDD" id="cd00167">
    <property type="entry name" value="SANT"/>
    <property type="match status" value="1"/>
</dbReference>
<feature type="domain" description="HTH myb-type" evidence="8">
    <location>
        <begin position="23"/>
        <end position="72"/>
    </location>
</feature>
<dbReference type="Gene3D" id="1.10.10.60">
    <property type="entry name" value="Homeodomain-like"/>
    <property type="match status" value="1"/>
</dbReference>
<dbReference type="GO" id="GO:0042796">
    <property type="term" value="P:snRNA transcription by RNA polymerase III"/>
    <property type="evidence" value="ECO:0007669"/>
    <property type="project" value="TreeGrafter"/>
</dbReference>
<keyword evidence="5" id="KW-0539">Nucleus</keyword>
<evidence type="ECO:0000256" key="6">
    <source>
        <dbReference type="SAM" id="MobiDB-lite"/>
    </source>
</evidence>
<protein>
    <submittedName>
        <fullName evidence="9">Uncharacterized protein</fullName>
    </submittedName>
</protein>
<keyword evidence="10" id="KW-1185">Reference proteome</keyword>
<dbReference type="FunFam" id="1.10.10.60:FF:000016">
    <property type="entry name" value="Transcriptional activator Myb isoform A"/>
    <property type="match status" value="1"/>
</dbReference>
<evidence type="ECO:0000259" key="8">
    <source>
        <dbReference type="PROSITE" id="PS51294"/>
    </source>
</evidence>
<dbReference type="EnsemblMetazoa" id="AMAM000003-RA">
    <property type="protein sequence ID" value="AMAM000003-PA"/>
    <property type="gene ID" value="AMAM000003"/>
</dbReference>
<evidence type="ECO:0000256" key="2">
    <source>
        <dbReference type="ARBA" id="ARBA00023015"/>
    </source>
</evidence>
<feature type="domain" description="Myb-like" evidence="7">
    <location>
        <begin position="18"/>
        <end position="68"/>
    </location>
</feature>
<feature type="compositionally biased region" description="Basic and acidic residues" evidence="6">
    <location>
        <begin position="13"/>
        <end position="28"/>
    </location>
</feature>
<feature type="region of interest" description="Disordered" evidence="6">
    <location>
        <begin position="1"/>
        <end position="28"/>
    </location>
</feature>
<dbReference type="InterPro" id="IPR001005">
    <property type="entry name" value="SANT/Myb"/>
</dbReference>
<dbReference type="PROSITE" id="PS50090">
    <property type="entry name" value="MYB_LIKE"/>
    <property type="match status" value="1"/>
</dbReference>
<dbReference type="SMART" id="SM00717">
    <property type="entry name" value="SANT"/>
    <property type="match status" value="1"/>
</dbReference>
<sequence>MSGTMDTSDDDNSEHSQGDKSAKSRWTKHEDAALKQLVEQYGERWDMISRLLKDRTDVQCQQRWTKVVNPDLIKGPWTKEVSLGGGLHQNVTKKTIWHVKKIKEIEENASEDTYTDQLAKRVILEDLWVFLIRSSLKGFRRIEDWNLPQSIRI</sequence>
<dbReference type="SUPFAM" id="SSF46689">
    <property type="entry name" value="Homeodomain-like"/>
    <property type="match status" value="1"/>
</dbReference>
<dbReference type="GO" id="GO:0042795">
    <property type="term" value="P:snRNA transcription by RNA polymerase II"/>
    <property type="evidence" value="ECO:0007669"/>
    <property type="project" value="TreeGrafter"/>
</dbReference>
<evidence type="ECO:0000256" key="3">
    <source>
        <dbReference type="ARBA" id="ARBA00023125"/>
    </source>
</evidence>
<dbReference type="GO" id="GO:0001006">
    <property type="term" value="F:RNA polymerase III type 3 promoter sequence-specific DNA binding"/>
    <property type="evidence" value="ECO:0007669"/>
    <property type="project" value="TreeGrafter"/>
</dbReference>
<organism evidence="9 10">
    <name type="scientific">Anopheles maculatus</name>
    <dbReference type="NCBI Taxonomy" id="74869"/>
    <lineage>
        <taxon>Eukaryota</taxon>
        <taxon>Metazoa</taxon>
        <taxon>Ecdysozoa</taxon>
        <taxon>Arthropoda</taxon>
        <taxon>Hexapoda</taxon>
        <taxon>Insecta</taxon>
        <taxon>Pterygota</taxon>
        <taxon>Neoptera</taxon>
        <taxon>Endopterygota</taxon>
        <taxon>Diptera</taxon>
        <taxon>Nematocera</taxon>
        <taxon>Culicoidea</taxon>
        <taxon>Culicidae</taxon>
        <taxon>Anophelinae</taxon>
        <taxon>Anopheles</taxon>
        <taxon>Anopheles maculatus group</taxon>
    </lineage>
</organism>
<dbReference type="Proteomes" id="UP000075901">
    <property type="component" value="Unassembled WGS sequence"/>
</dbReference>
<dbReference type="InterPro" id="IPR051575">
    <property type="entry name" value="Myb-like_DNA-bd"/>
</dbReference>
<name>A0A182S5E7_9DIPT</name>
<reference evidence="10" key="1">
    <citation type="submission" date="2013-09" db="EMBL/GenBank/DDBJ databases">
        <title>The Genome Sequence of Anopheles maculatus species B.</title>
        <authorList>
            <consortium name="The Broad Institute Genomics Platform"/>
            <person name="Neafsey D.E."/>
            <person name="Besansky N."/>
            <person name="Howell P."/>
            <person name="Walton C."/>
            <person name="Young S.K."/>
            <person name="Zeng Q."/>
            <person name="Gargeya S."/>
            <person name="Fitzgerald M."/>
            <person name="Haas B."/>
            <person name="Abouelleil A."/>
            <person name="Allen A.W."/>
            <person name="Alvarado L."/>
            <person name="Arachchi H.M."/>
            <person name="Berlin A.M."/>
            <person name="Chapman S.B."/>
            <person name="Gainer-Dewar J."/>
            <person name="Goldberg J."/>
            <person name="Griggs A."/>
            <person name="Gujja S."/>
            <person name="Hansen M."/>
            <person name="Howarth C."/>
            <person name="Imamovic A."/>
            <person name="Ireland A."/>
            <person name="Larimer J."/>
            <person name="McCowan C."/>
            <person name="Murphy C."/>
            <person name="Pearson M."/>
            <person name="Poon T.W."/>
            <person name="Priest M."/>
            <person name="Roberts A."/>
            <person name="Saif S."/>
            <person name="Shea T."/>
            <person name="Sisk P."/>
            <person name="Sykes S."/>
            <person name="Wortman J."/>
            <person name="Nusbaum C."/>
            <person name="Birren B."/>
        </authorList>
    </citation>
    <scope>NUCLEOTIDE SEQUENCE [LARGE SCALE GENOMIC DNA]</scope>
    <source>
        <strain evidence="10">maculatus3</strain>
    </source>
</reference>
<evidence type="ECO:0000313" key="9">
    <source>
        <dbReference type="EnsemblMetazoa" id="AMAM000003-PA"/>
    </source>
</evidence>
<evidence type="ECO:0000259" key="7">
    <source>
        <dbReference type="PROSITE" id="PS50090"/>
    </source>
</evidence>
<accession>A0A182S5E7</accession>
<dbReference type="InterPro" id="IPR017930">
    <property type="entry name" value="Myb_dom"/>
</dbReference>
<dbReference type="GO" id="GO:0000978">
    <property type="term" value="F:RNA polymerase II cis-regulatory region sequence-specific DNA binding"/>
    <property type="evidence" value="ECO:0007669"/>
    <property type="project" value="TreeGrafter"/>
</dbReference>
<dbReference type="VEuPathDB" id="VectorBase:AMAM000003"/>
<proteinExistence type="predicted"/>
<evidence type="ECO:0000256" key="1">
    <source>
        <dbReference type="ARBA" id="ARBA00004123"/>
    </source>
</evidence>
<dbReference type="InterPro" id="IPR009057">
    <property type="entry name" value="Homeodomain-like_sf"/>
</dbReference>
<dbReference type="PROSITE" id="PS51294">
    <property type="entry name" value="HTH_MYB"/>
    <property type="match status" value="1"/>
</dbReference>
<dbReference type="PANTHER" id="PTHR46621">
    <property type="entry name" value="SNRNA-ACTIVATING PROTEIN COMPLEX SUBUNIT 4"/>
    <property type="match status" value="1"/>
</dbReference>
<dbReference type="Pfam" id="PF13921">
    <property type="entry name" value="Myb_DNA-bind_6"/>
    <property type="match status" value="1"/>
</dbReference>